<dbReference type="SUPFAM" id="SSF56112">
    <property type="entry name" value="Protein kinase-like (PK-like)"/>
    <property type="match status" value="1"/>
</dbReference>
<dbReference type="Gene3D" id="3.90.1200.10">
    <property type="match status" value="1"/>
</dbReference>
<sequence length="353" mass="40712">MHKDVEALQSVSKYFTEDSLRKIVAKAEKKGEQEVEILSWSFGEASEKGDGYLSTIDRIVPAFEKFLKSKNQFSVLVLPDFLDYHLDGEEDFIVLKDATSLGFHAVSFAYKDQNREHFKILASSLSETYFREDLYESCYKRLHKRLLEIAQDALEKECSGSKAQKRFNSYTEGEFCKKSSSFIRDWHGETSVINHGDAWAPNFLVRTLPNGQIEVLMLDFQLARSASPILDLSFFMYSCTEKTLRDQHFDNWLKMYHDELSRVIALLGSDPQKVYSCATFMNEVQEKFVHGVTYSLESVTFSMLSSDETFDLDAMKDEKVDIVDVFTLKNIEKSEKRKRLTDVISHAVERGFL</sequence>
<accession>A0ABD2XMK2</accession>
<name>A0ABD2XMK2_9HYME</name>
<organism evidence="2 3">
    <name type="scientific">Trichogramma kaykai</name>
    <dbReference type="NCBI Taxonomy" id="54128"/>
    <lineage>
        <taxon>Eukaryota</taxon>
        <taxon>Metazoa</taxon>
        <taxon>Ecdysozoa</taxon>
        <taxon>Arthropoda</taxon>
        <taxon>Hexapoda</taxon>
        <taxon>Insecta</taxon>
        <taxon>Pterygota</taxon>
        <taxon>Neoptera</taxon>
        <taxon>Endopterygota</taxon>
        <taxon>Hymenoptera</taxon>
        <taxon>Apocrita</taxon>
        <taxon>Proctotrupomorpha</taxon>
        <taxon>Chalcidoidea</taxon>
        <taxon>Trichogrammatidae</taxon>
        <taxon>Trichogramma</taxon>
    </lineage>
</organism>
<dbReference type="PANTHER" id="PTHR11012">
    <property type="entry name" value="PROTEIN KINASE-LIKE DOMAIN-CONTAINING"/>
    <property type="match status" value="1"/>
</dbReference>
<dbReference type="SMART" id="SM00587">
    <property type="entry name" value="CHK"/>
    <property type="match status" value="1"/>
</dbReference>
<evidence type="ECO:0000259" key="1">
    <source>
        <dbReference type="SMART" id="SM00587"/>
    </source>
</evidence>
<dbReference type="AlphaFoldDB" id="A0ABD2XMK2"/>
<dbReference type="EMBL" id="JBJJXI010000019">
    <property type="protein sequence ID" value="KAL3406344.1"/>
    <property type="molecule type" value="Genomic_DNA"/>
</dbReference>
<comment type="caution">
    <text evidence="2">The sequence shown here is derived from an EMBL/GenBank/DDBJ whole genome shotgun (WGS) entry which is preliminary data.</text>
</comment>
<gene>
    <name evidence="2" type="ORF">TKK_001685</name>
</gene>
<dbReference type="PANTHER" id="PTHR11012:SF57">
    <property type="entry name" value="LD10016P"/>
    <property type="match status" value="1"/>
</dbReference>
<proteinExistence type="predicted"/>
<reference evidence="2 3" key="1">
    <citation type="journal article" date="2024" name="bioRxiv">
        <title>A reference genome for Trichogramma kaykai: A tiny desert-dwelling parasitoid wasp with competing sex-ratio distorters.</title>
        <authorList>
            <person name="Culotta J."/>
            <person name="Lindsey A.R."/>
        </authorList>
    </citation>
    <scope>NUCLEOTIDE SEQUENCE [LARGE SCALE GENOMIC DNA]</scope>
    <source>
        <strain evidence="2 3">KSX58</strain>
    </source>
</reference>
<dbReference type="InterPro" id="IPR004119">
    <property type="entry name" value="EcKL"/>
</dbReference>
<dbReference type="Pfam" id="PF02958">
    <property type="entry name" value="EcKL"/>
    <property type="match status" value="1"/>
</dbReference>
<keyword evidence="3" id="KW-1185">Reference proteome</keyword>
<dbReference type="InterPro" id="IPR011009">
    <property type="entry name" value="Kinase-like_dom_sf"/>
</dbReference>
<dbReference type="InterPro" id="IPR015897">
    <property type="entry name" value="CHK_kinase-like"/>
</dbReference>
<evidence type="ECO:0000313" key="2">
    <source>
        <dbReference type="EMBL" id="KAL3406344.1"/>
    </source>
</evidence>
<feature type="domain" description="CHK kinase-like" evidence="1">
    <location>
        <begin position="93"/>
        <end position="266"/>
    </location>
</feature>
<protein>
    <recommendedName>
        <fullName evidence="1">CHK kinase-like domain-containing protein</fullName>
    </recommendedName>
</protein>
<dbReference type="Proteomes" id="UP001627154">
    <property type="component" value="Unassembled WGS sequence"/>
</dbReference>
<evidence type="ECO:0000313" key="3">
    <source>
        <dbReference type="Proteomes" id="UP001627154"/>
    </source>
</evidence>